<dbReference type="GeneID" id="9224312"/>
<protein>
    <recommendedName>
        <fullName evidence="3">Aminoglycoside phosphotransferase domain-containing protein</fullName>
    </recommendedName>
</protein>
<evidence type="ECO:0000313" key="2">
    <source>
        <dbReference type="Proteomes" id="UP000002035"/>
    </source>
</evidence>
<accession>C5FT70</accession>
<proteinExistence type="predicted"/>
<dbReference type="OMA" id="VIARCNW"/>
<dbReference type="InterPro" id="IPR011009">
    <property type="entry name" value="Kinase-like_dom_sf"/>
</dbReference>
<dbReference type="eggNOG" id="ENOG502SVSU">
    <property type="taxonomic scope" value="Eukaryota"/>
</dbReference>
<dbReference type="EMBL" id="DS995705">
    <property type="protein sequence ID" value="EEQ33073.1"/>
    <property type="molecule type" value="Genomic_DNA"/>
</dbReference>
<dbReference type="RefSeq" id="XP_002846023.1">
    <property type="nucleotide sequence ID" value="XM_002845977.1"/>
</dbReference>
<dbReference type="VEuPathDB" id="FungiDB:MCYG_05892"/>
<dbReference type="AlphaFoldDB" id="C5FT70"/>
<sequence>MSFDFDSYFKQLDPQNTWTVKRLTGGLVNLTVRASKSQNEESLYVAAGKAGRFGNSQSLILKYAPPFVASVGEAAPFDQARQTFGQFFADLHAEGTLNLIKPHGTDPKLTRFDNSSMKEVVRRAAVSTMKPYLGQFNCADAEKLGQVVEEDFDREAVWDGEQCFNVGDLWPGGILIESSPAAAKFPKLGVIDFEFSGPGRGVNGDMAQLLAHLHLYYIAWGYCVDPLGLHGNFTLLILLALVIARCNWNHPRPLLHLPTLVVYSDHPFSYMDEKL</sequence>
<keyword evidence="2" id="KW-1185">Reference proteome</keyword>
<dbReference type="OrthoDB" id="25129at2759"/>
<dbReference type="SUPFAM" id="SSF56112">
    <property type="entry name" value="Protein kinase-like (PK-like)"/>
    <property type="match status" value="1"/>
</dbReference>
<gene>
    <name evidence="1" type="ORF">MCYG_05892</name>
</gene>
<reference evidence="2" key="1">
    <citation type="journal article" date="2012" name="MBio">
        <title>Comparative genome analysis of Trichophyton rubrum and related dermatophytes reveals candidate genes involved in infection.</title>
        <authorList>
            <person name="Martinez D.A."/>
            <person name="Oliver B.G."/>
            <person name="Graeser Y."/>
            <person name="Goldberg J.M."/>
            <person name="Li W."/>
            <person name="Martinez-Rossi N.M."/>
            <person name="Monod M."/>
            <person name="Shelest E."/>
            <person name="Barton R.C."/>
            <person name="Birch E."/>
            <person name="Brakhage A.A."/>
            <person name="Chen Z."/>
            <person name="Gurr S.J."/>
            <person name="Heiman D."/>
            <person name="Heitman J."/>
            <person name="Kosti I."/>
            <person name="Rossi A."/>
            <person name="Saif S."/>
            <person name="Samalova M."/>
            <person name="Saunders C.W."/>
            <person name="Shea T."/>
            <person name="Summerbell R.C."/>
            <person name="Xu J."/>
            <person name="Young S."/>
            <person name="Zeng Q."/>
            <person name="Birren B.W."/>
            <person name="Cuomo C.A."/>
            <person name="White T.C."/>
        </authorList>
    </citation>
    <scope>NUCLEOTIDE SEQUENCE [LARGE SCALE GENOMIC DNA]</scope>
    <source>
        <strain evidence="2">ATCC MYA-4605 / CBS 113480</strain>
    </source>
</reference>
<evidence type="ECO:0000313" key="1">
    <source>
        <dbReference type="EMBL" id="EEQ33073.1"/>
    </source>
</evidence>
<dbReference type="HOGENOM" id="CLU_1011851_0_0_1"/>
<dbReference type="Proteomes" id="UP000002035">
    <property type="component" value="Unassembled WGS sequence"/>
</dbReference>
<organism evidence="1 2">
    <name type="scientific">Arthroderma otae (strain ATCC MYA-4605 / CBS 113480)</name>
    <name type="common">Microsporum canis</name>
    <dbReference type="NCBI Taxonomy" id="554155"/>
    <lineage>
        <taxon>Eukaryota</taxon>
        <taxon>Fungi</taxon>
        <taxon>Dikarya</taxon>
        <taxon>Ascomycota</taxon>
        <taxon>Pezizomycotina</taxon>
        <taxon>Eurotiomycetes</taxon>
        <taxon>Eurotiomycetidae</taxon>
        <taxon>Onygenales</taxon>
        <taxon>Arthrodermataceae</taxon>
        <taxon>Microsporum</taxon>
    </lineage>
</organism>
<name>C5FT70_ARTOC</name>
<evidence type="ECO:0008006" key="3">
    <source>
        <dbReference type="Google" id="ProtNLM"/>
    </source>
</evidence>
<dbReference type="Gene3D" id="3.30.200.20">
    <property type="entry name" value="Phosphorylase Kinase, domain 1"/>
    <property type="match status" value="1"/>
</dbReference>